<comment type="similarity">
    <text evidence="1">Belongs to the bacterial solute-binding protein 1 family.</text>
</comment>
<organism evidence="5 6">
    <name type="scientific">Pseudonocardia kunmingensis</name>
    <dbReference type="NCBI Taxonomy" id="630975"/>
    <lineage>
        <taxon>Bacteria</taxon>
        <taxon>Bacillati</taxon>
        <taxon>Actinomycetota</taxon>
        <taxon>Actinomycetes</taxon>
        <taxon>Pseudonocardiales</taxon>
        <taxon>Pseudonocardiaceae</taxon>
        <taxon>Pseudonocardia</taxon>
    </lineage>
</organism>
<dbReference type="GO" id="GO:0015768">
    <property type="term" value="P:maltose transport"/>
    <property type="evidence" value="ECO:0007669"/>
    <property type="project" value="TreeGrafter"/>
</dbReference>
<dbReference type="EMBL" id="VFPA01000004">
    <property type="protein sequence ID" value="TQM05932.1"/>
    <property type="molecule type" value="Genomic_DNA"/>
</dbReference>
<dbReference type="InterPro" id="IPR006311">
    <property type="entry name" value="TAT_signal"/>
</dbReference>
<evidence type="ECO:0000256" key="2">
    <source>
        <dbReference type="ARBA" id="ARBA00022448"/>
    </source>
</evidence>
<dbReference type="GO" id="GO:1901982">
    <property type="term" value="F:maltose binding"/>
    <property type="evidence" value="ECO:0007669"/>
    <property type="project" value="TreeGrafter"/>
</dbReference>
<dbReference type="OrthoDB" id="9780991at2"/>
<gene>
    <name evidence="5" type="ORF">FB558_6156</name>
</gene>
<dbReference type="GO" id="GO:0055052">
    <property type="term" value="C:ATP-binding cassette (ABC) transporter complex, substrate-binding subunit-containing"/>
    <property type="evidence" value="ECO:0007669"/>
    <property type="project" value="TreeGrafter"/>
</dbReference>
<evidence type="ECO:0000256" key="3">
    <source>
        <dbReference type="ARBA" id="ARBA00022729"/>
    </source>
</evidence>
<proteinExistence type="inferred from homology"/>
<dbReference type="PROSITE" id="PS51318">
    <property type="entry name" value="TAT"/>
    <property type="match status" value="1"/>
</dbReference>
<dbReference type="SUPFAM" id="SSF53850">
    <property type="entry name" value="Periplasmic binding protein-like II"/>
    <property type="match status" value="1"/>
</dbReference>
<keyword evidence="3" id="KW-0732">Signal</keyword>
<reference evidence="5 6" key="1">
    <citation type="submission" date="2019-06" db="EMBL/GenBank/DDBJ databases">
        <title>Sequencing the genomes of 1000 actinobacteria strains.</title>
        <authorList>
            <person name="Klenk H.-P."/>
        </authorList>
    </citation>
    <scope>NUCLEOTIDE SEQUENCE [LARGE SCALE GENOMIC DNA]</scope>
    <source>
        <strain evidence="5 6">DSM 45301</strain>
    </source>
</reference>
<accession>A0A543D9D1</accession>
<feature type="region of interest" description="Disordered" evidence="4">
    <location>
        <begin position="1"/>
        <end position="21"/>
    </location>
</feature>
<dbReference type="RefSeq" id="WP_142059491.1">
    <property type="nucleotide sequence ID" value="NZ_VFPA01000004.1"/>
</dbReference>
<evidence type="ECO:0000256" key="4">
    <source>
        <dbReference type="SAM" id="MobiDB-lite"/>
    </source>
</evidence>
<protein>
    <submittedName>
        <fullName evidence="5">Carbohydrate ABC transporter substrate-binding protein (CUT1 family)</fullName>
    </submittedName>
</protein>
<dbReference type="GO" id="GO:0042956">
    <property type="term" value="P:maltodextrin transmembrane transport"/>
    <property type="evidence" value="ECO:0007669"/>
    <property type="project" value="TreeGrafter"/>
</dbReference>
<dbReference type="Proteomes" id="UP000315677">
    <property type="component" value="Unassembled WGS sequence"/>
</dbReference>
<dbReference type="InterPro" id="IPR006059">
    <property type="entry name" value="SBP"/>
</dbReference>
<dbReference type="AlphaFoldDB" id="A0A543D9D1"/>
<dbReference type="Pfam" id="PF01547">
    <property type="entry name" value="SBP_bac_1"/>
    <property type="match status" value="1"/>
</dbReference>
<evidence type="ECO:0000313" key="5">
    <source>
        <dbReference type="EMBL" id="TQM05932.1"/>
    </source>
</evidence>
<evidence type="ECO:0000313" key="6">
    <source>
        <dbReference type="Proteomes" id="UP000315677"/>
    </source>
</evidence>
<evidence type="ECO:0000256" key="1">
    <source>
        <dbReference type="ARBA" id="ARBA00008520"/>
    </source>
</evidence>
<dbReference type="CDD" id="cd13585">
    <property type="entry name" value="PBP2_TMBP_like"/>
    <property type="match status" value="1"/>
</dbReference>
<keyword evidence="2" id="KW-0813">Transport</keyword>
<sequence length="461" mass="49671">MTSRSTRAPATGMPGRADPPVRFSRRRLLAGAAALGAAGLGLAGCSGTGSSEPLQFWNAHAPQPSGDPEVVAQSEWYLAAIDHWNAHHPEQVVPMFVPDYVNPMNPRIATAFAAENGPDIFMISPGEFLRYYNGGVLLDLKPYLTPEALDDFYPEALGTRIVGDGIYGIPIEIDPVSLYYDVQAFEESGLSEGDLPTTWDQLLDVAERLTTPRRSGLVLETKPGYYQNFMFYPWLWQCGGEVVDPATQLPGLDSDAAVAALEFFGEGIARGVAPRTLPAGGEIVPAFTQGLAAMWQTGPWTVAEFELQAPGHRYGVLPLPLPPDGRRITSAGGWAWAVNNRGRNPDAAARFVVESIGSMSAESIARGADWNYRAKSNLPPRKSVAAASEQLPTYDQPARAAVRELLSSTRGEPRYPPVLYKALSNAIQSVQLAGGDARTQARLAQDAIESFLQTYEGGALV</sequence>
<dbReference type="PANTHER" id="PTHR30061:SF50">
    <property type="entry name" value="MALTOSE_MALTODEXTRIN-BINDING PERIPLASMIC PROTEIN"/>
    <property type="match status" value="1"/>
</dbReference>
<dbReference type="Gene3D" id="3.40.190.10">
    <property type="entry name" value="Periplasmic binding protein-like II"/>
    <property type="match status" value="1"/>
</dbReference>
<keyword evidence="6" id="KW-1185">Reference proteome</keyword>
<name>A0A543D9D1_9PSEU</name>
<comment type="caution">
    <text evidence="5">The sequence shown here is derived from an EMBL/GenBank/DDBJ whole genome shotgun (WGS) entry which is preliminary data.</text>
</comment>
<dbReference type="PANTHER" id="PTHR30061">
    <property type="entry name" value="MALTOSE-BINDING PERIPLASMIC PROTEIN"/>
    <property type="match status" value="1"/>
</dbReference>